<dbReference type="EMBL" id="OX465077">
    <property type="protein sequence ID" value="CAI9269952.1"/>
    <property type="molecule type" value="Genomic_DNA"/>
</dbReference>
<evidence type="ECO:0000313" key="3">
    <source>
        <dbReference type="Proteomes" id="UP001177003"/>
    </source>
</evidence>
<protein>
    <recommendedName>
        <fullName evidence="4">Hydrophobin</fullName>
    </recommendedName>
</protein>
<organism evidence="2 3">
    <name type="scientific">Lactuca saligna</name>
    <name type="common">Willowleaf lettuce</name>
    <dbReference type="NCBI Taxonomy" id="75948"/>
    <lineage>
        <taxon>Eukaryota</taxon>
        <taxon>Viridiplantae</taxon>
        <taxon>Streptophyta</taxon>
        <taxon>Embryophyta</taxon>
        <taxon>Tracheophyta</taxon>
        <taxon>Spermatophyta</taxon>
        <taxon>Magnoliopsida</taxon>
        <taxon>eudicotyledons</taxon>
        <taxon>Gunneridae</taxon>
        <taxon>Pentapetalae</taxon>
        <taxon>asterids</taxon>
        <taxon>campanulids</taxon>
        <taxon>Asterales</taxon>
        <taxon>Asteraceae</taxon>
        <taxon>Cichorioideae</taxon>
        <taxon>Cichorieae</taxon>
        <taxon>Lactucinae</taxon>
        <taxon>Lactuca</taxon>
    </lineage>
</organism>
<reference evidence="2" key="1">
    <citation type="submission" date="2023-04" db="EMBL/GenBank/DDBJ databases">
        <authorList>
            <person name="Vijverberg K."/>
            <person name="Xiong W."/>
            <person name="Schranz E."/>
        </authorList>
    </citation>
    <scope>NUCLEOTIDE SEQUENCE</scope>
</reference>
<sequence>MAAVMKIMGVIGIIMLFLVATAVSDEHPNIPCCDGEYTSCCKSADDANVTTFGVVVGRKGALGQHSLNLHRLQALADDTKLLPPWSAPNFSKSHLPVHSSAHFCFELMVYVSKLPVVLLVILRWESSGGS</sequence>
<dbReference type="AlphaFoldDB" id="A0AA35VWU8"/>
<dbReference type="Proteomes" id="UP001177003">
    <property type="component" value="Chromosome 1"/>
</dbReference>
<accession>A0AA35VWU8</accession>
<feature type="signal peptide" evidence="1">
    <location>
        <begin position="1"/>
        <end position="24"/>
    </location>
</feature>
<evidence type="ECO:0008006" key="4">
    <source>
        <dbReference type="Google" id="ProtNLM"/>
    </source>
</evidence>
<evidence type="ECO:0000313" key="2">
    <source>
        <dbReference type="EMBL" id="CAI9269952.1"/>
    </source>
</evidence>
<keyword evidence="1" id="KW-0732">Signal</keyword>
<gene>
    <name evidence="2" type="ORF">LSALG_LOCUS10296</name>
</gene>
<evidence type="ECO:0000256" key="1">
    <source>
        <dbReference type="SAM" id="SignalP"/>
    </source>
</evidence>
<name>A0AA35VWU8_LACSI</name>
<feature type="chain" id="PRO_5041402632" description="Hydrophobin" evidence="1">
    <location>
        <begin position="25"/>
        <end position="130"/>
    </location>
</feature>
<keyword evidence="3" id="KW-1185">Reference proteome</keyword>
<proteinExistence type="predicted"/>